<proteinExistence type="predicted"/>
<dbReference type="Proteomes" id="UP001230145">
    <property type="component" value="Unassembled WGS sequence"/>
</dbReference>
<accession>A0ABT9PH80</accession>
<sequence>MTDERRNRKFGLFFEGFSLEEVKQVLEQFPDTTPTSYFDDDDVPFPILAAYSTAIPPERIQQFVKEKLDYRPPTDRQIEELGDFDDVRAFART</sequence>
<evidence type="ECO:0000313" key="1">
    <source>
        <dbReference type="EMBL" id="MDP9832076.1"/>
    </source>
</evidence>
<comment type="caution">
    <text evidence="1">The sequence shown here is derived from an EMBL/GenBank/DDBJ whole genome shotgun (WGS) entry which is preliminary data.</text>
</comment>
<gene>
    <name evidence="1" type="ORF">J2S45_000755</name>
</gene>
<protein>
    <submittedName>
        <fullName evidence="1">DNA-binding transcriptional MerR regulator</fullName>
    </submittedName>
</protein>
<dbReference type="EMBL" id="JAUSQL010000001">
    <property type="protein sequence ID" value="MDP9832076.1"/>
    <property type="molecule type" value="Genomic_DNA"/>
</dbReference>
<name>A0ABT9PH80_9ACTO</name>
<reference evidence="1 2" key="1">
    <citation type="submission" date="2023-07" db="EMBL/GenBank/DDBJ databases">
        <title>Sequencing the genomes of 1000 actinobacteria strains.</title>
        <authorList>
            <person name="Klenk H.-P."/>
        </authorList>
    </citation>
    <scope>NUCLEOTIDE SEQUENCE [LARGE SCALE GENOMIC DNA]</scope>
    <source>
        <strain evidence="1 2">DSM 19515</strain>
    </source>
</reference>
<keyword evidence="2" id="KW-1185">Reference proteome</keyword>
<dbReference type="GO" id="GO:0003677">
    <property type="term" value="F:DNA binding"/>
    <property type="evidence" value="ECO:0007669"/>
    <property type="project" value="UniProtKB-KW"/>
</dbReference>
<organism evidence="1 2">
    <name type="scientific">Trueperella abortisuis</name>
    <dbReference type="NCBI Taxonomy" id="445930"/>
    <lineage>
        <taxon>Bacteria</taxon>
        <taxon>Bacillati</taxon>
        <taxon>Actinomycetota</taxon>
        <taxon>Actinomycetes</taxon>
        <taxon>Actinomycetales</taxon>
        <taxon>Actinomycetaceae</taxon>
        <taxon>Trueperella</taxon>
    </lineage>
</organism>
<evidence type="ECO:0000313" key="2">
    <source>
        <dbReference type="Proteomes" id="UP001230145"/>
    </source>
</evidence>
<dbReference type="RefSeq" id="WP_307634587.1">
    <property type="nucleotide sequence ID" value="NZ_JAUSQL010000001.1"/>
</dbReference>
<keyword evidence="1" id="KW-0238">DNA-binding</keyword>